<name>A0ABS9LAK5_9MICC</name>
<dbReference type="EMBL" id="JAKLTQ010000016">
    <property type="protein sequence ID" value="MCG2623724.1"/>
    <property type="molecule type" value="Genomic_DNA"/>
</dbReference>
<dbReference type="Proteomes" id="UP001165368">
    <property type="component" value="Unassembled WGS sequence"/>
</dbReference>
<keyword evidence="4" id="KW-1185">Reference proteome</keyword>
<proteinExistence type="predicted"/>
<dbReference type="SUPFAM" id="SSF55797">
    <property type="entry name" value="PR-1-like"/>
    <property type="match status" value="1"/>
</dbReference>
<feature type="signal peptide" evidence="1">
    <location>
        <begin position="1"/>
        <end position="25"/>
    </location>
</feature>
<gene>
    <name evidence="3" type="ORF">LVY72_17660</name>
</gene>
<accession>A0ABS9LAK5</accession>
<evidence type="ECO:0000313" key="3">
    <source>
        <dbReference type="EMBL" id="MCG2623724.1"/>
    </source>
</evidence>
<dbReference type="SUPFAM" id="SSF69318">
    <property type="entry name" value="Integrin alpha N-terminal domain"/>
    <property type="match status" value="1"/>
</dbReference>
<dbReference type="CDD" id="cd05379">
    <property type="entry name" value="CAP_bacterial"/>
    <property type="match status" value="1"/>
</dbReference>
<dbReference type="PANTHER" id="PTHR31157:SF1">
    <property type="entry name" value="SCP DOMAIN-CONTAINING PROTEIN"/>
    <property type="match status" value="1"/>
</dbReference>
<comment type="caution">
    <text evidence="3">The sequence shown here is derived from an EMBL/GenBank/DDBJ whole genome shotgun (WGS) entry which is preliminary data.</text>
</comment>
<dbReference type="Pfam" id="PF00188">
    <property type="entry name" value="CAP"/>
    <property type="match status" value="1"/>
</dbReference>
<protein>
    <submittedName>
        <fullName evidence="3">CAP domain-containing protein</fullName>
    </submittedName>
</protein>
<dbReference type="PANTHER" id="PTHR31157">
    <property type="entry name" value="SCP DOMAIN-CONTAINING PROTEIN"/>
    <property type="match status" value="1"/>
</dbReference>
<dbReference type="Gene3D" id="3.40.33.10">
    <property type="entry name" value="CAP"/>
    <property type="match status" value="1"/>
</dbReference>
<dbReference type="RefSeq" id="WP_237823550.1">
    <property type="nucleotide sequence ID" value="NZ_JAKLTQ010000016.1"/>
</dbReference>
<evidence type="ECO:0000256" key="1">
    <source>
        <dbReference type="SAM" id="SignalP"/>
    </source>
</evidence>
<organism evidence="3 4">
    <name type="scientific">Arthrobacter hankyongi</name>
    <dbReference type="NCBI Taxonomy" id="2904801"/>
    <lineage>
        <taxon>Bacteria</taxon>
        <taxon>Bacillati</taxon>
        <taxon>Actinomycetota</taxon>
        <taxon>Actinomycetes</taxon>
        <taxon>Micrococcales</taxon>
        <taxon>Micrococcaceae</taxon>
        <taxon>Arthrobacter</taxon>
    </lineage>
</organism>
<evidence type="ECO:0000259" key="2">
    <source>
        <dbReference type="Pfam" id="PF00188"/>
    </source>
</evidence>
<keyword evidence="1" id="KW-0732">Signal</keyword>
<evidence type="ECO:0000313" key="4">
    <source>
        <dbReference type="Proteomes" id="UP001165368"/>
    </source>
</evidence>
<feature type="chain" id="PRO_5046348697" evidence="1">
    <location>
        <begin position="26"/>
        <end position="424"/>
    </location>
</feature>
<dbReference type="InterPro" id="IPR028994">
    <property type="entry name" value="Integrin_alpha_N"/>
</dbReference>
<dbReference type="InterPro" id="IPR014044">
    <property type="entry name" value="CAP_dom"/>
</dbReference>
<sequence length="424" mass="45756">MSAACKLLAVLVLLLGLLASGVAPAQALTRTAQDPFVAEVLRLTNQYRAGAGLPPVVWNQSIANVSQAWAEEQNRRISKDTFTMEDIHREGYGSWQIPAGWDWYTENIGINNTARQIVDWWMASSVHRAGMLNPRATDIGVGWMKTTHPDYHGMYVVVENLAGYPATRATLPQVDLSSFREGDIAAVDAAGNLFAYPSAGGGDMWNRIWISSGWKDAAQIEVADWNADGIQDIVARRSNGNLTVSYGLVLGGLAAPRTIGFGGWSGFDIEVTRWMTADRFPGIIARELASGKAYYYANPSGGTHGARSYLGSGFKNSDTFTVDYDADGRMDLVARTAAGTGQLTLYRSNGAGAFLAETRRIIGSSGWNKITHLSTLPNHLGDGGAGFLARDTSGNIRYYKVTKNKTAAAVYIGRGGWESLKLGS</sequence>
<reference evidence="3" key="1">
    <citation type="submission" date="2022-01" db="EMBL/GenBank/DDBJ databases">
        <authorList>
            <person name="Jo J.-H."/>
            <person name="Im W.-T."/>
        </authorList>
    </citation>
    <scope>NUCLEOTIDE SEQUENCE</scope>
    <source>
        <strain evidence="3">I2-34</strain>
    </source>
</reference>
<dbReference type="InterPro" id="IPR035940">
    <property type="entry name" value="CAP_sf"/>
</dbReference>
<feature type="domain" description="SCP" evidence="2">
    <location>
        <begin position="41"/>
        <end position="158"/>
    </location>
</feature>